<dbReference type="HOGENOM" id="CLU_3276047_0_0_9"/>
<accession>C7G6E6</accession>
<sequence length="41" mass="5198">MFLFHRMEVWKERLVCCKIQPQFLQYMNFIDNLPKRCCFLK</sequence>
<organism evidence="1 2">
    <name type="scientific">Roseburia intestinalis L1-82</name>
    <dbReference type="NCBI Taxonomy" id="536231"/>
    <lineage>
        <taxon>Bacteria</taxon>
        <taxon>Bacillati</taxon>
        <taxon>Bacillota</taxon>
        <taxon>Clostridia</taxon>
        <taxon>Lachnospirales</taxon>
        <taxon>Lachnospiraceae</taxon>
        <taxon>Roseburia</taxon>
    </lineage>
</organism>
<proteinExistence type="predicted"/>
<protein>
    <submittedName>
        <fullName evidence="1">Uncharacterized protein</fullName>
    </submittedName>
</protein>
<comment type="caution">
    <text evidence="1">The sequence shown here is derived from an EMBL/GenBank/DDBJ whole genome shotgun (WGS) entry which is preliminary data.</text>
</comment>
<name>C7G6E6_9FIRM</name>
<dbReference type="Proteomes" id="UP000004828">
    <property type="component" value="Unassembled WGS sequence"/>
</dbReference>
<dbReference type="EMBL" id="ABYJ02000024">
    <property type="protein sequence ID" value="EEV02602.1"/>
    <property type="molecule type" value="Genomic_DNA"/>
</dbReference>
<reference evidence="1 2" key="1">
    <citation type="submission" date="2009-08" db="EMBL/GenBank/DDBJ databases">
        <authorList>
            <person name="Weinstock G."/>
            <person name="Sodergren E."/>
            <person name="Clifton S."/>
            <person name="Fulton L."/>
            <person name="Fulton B."/>
            <person name="Courtney L."/>
            <person name="Fronick C."/>
            <person name="Harrison M."/>
            <person name="Strong C."/>
            <person name="Farmer C."/>
            <person name="Delahaunty K."/>
            <person name="Markovic C."/>
            <person name="Hall O."/>
            <person name="Minx P."/>
            <person name="Tomlinson C."/>
            <person name="Mitreva M."/>
            <person name="Nelson J."/>
            <person name="Hou S."/>
            <person name="Wollam A."/>
            <person name="Pepin K.H."/>
            <person name="Johnson M."/>
            <person name="Bhonagiri V."/>
            <person name="Nash W.E."/>
            <person name="Warren W."/>
            <person name="Chinwalla A."/>
            <person name="Mardis E.R."/>
            <person name="Wilson R.K."/>
        </authorList>
    </citation>
    <scope>NUCLEOTIDE SEQUENCE [LARGE SCALE GENOMIC DNA]</scope>
    <source>
        <strain evidence="1 2">L1-82</strain>
    </source>
</reference>
<evidence type="ECO:0000313" key="1">
    <source>
        <dbReference type="EMBL" id="EEV02602.1"/>
    </source>
</evidence>
<dbReference type="AlphaFoldDB" id="C7G6E6"/>
<evidence type="ECO:0000313" key="2">
    <source>
        <dbReference type="Proteomes" id="UP000004828"/>
    </source>
</evidence>
<gene>
    <name evidence="1" type="ORF">ROSINTL182_05459</name>
</gene>